<reference evidence="10" key="1">
    <citation type="journal article" date="2017" name="Nat. Microbiol.">
        <title>Global analysis of biosynthetic gene clusters reveals vast potential of secondary metabolite production in Penicillium species.</title>
        <authorList>
            <person name="Nielsen J.C."/>
            <person name="Grijseels S."/>
            <person name="Prigent S."/>
            <person name="Ji B."/>
            <person name="Dainat J."/>
            <person name="Nielsen K.F."/>
            <person name="Frisvad J.C."/>
            <person name="Workman M."/>
            <person name="Nielsen J."/>
        </authorList>
    </citation>
    <scope>NUCLEOTIDE SEQUENCE [LARGE SCALE GENOMIC DNA]</scope>
    <source>
        <strain evidence="10">IBT 29525</strain>
    </source>
</reference>
<dbReference type="Proteomes" id="UP000191612">
    <property type="component" value="Unassembled WGS sequence"/>
</dbReference>
<dbReference type="FunFam" id="1.20.1740.10:FF:000006">
    <property type="entry name" value="General amino acid permease"/>
    <property type="match status" value="1"/>
</dbReference>
<feature type="transmembrane region" description="Helical" evidence="7">
    <location>
        <begin position="392"/>
        <end position="412"/>
    </location>
</feature>
<feature type="transmembrane region" description="Helical" evidence="7">
    <location>
        <begin position="496"/>
        <end position="516"/>
    </location>
</feature>
<evidence type="ECO:0000256" key="4">
    <source>
        <dbReference type="ARBA" id="ARBA00022970"/>
    </source>
</evidence>
<comment type="caution">
    <text evidence="9">The sequence shown here is derived from an EMBL/GenBank/DDBJ whole genome shotgun (WGS) entry which is preliminary data.</text>
</comment>
<proteinExistence type="predicted"/>
<evidence type="ECO:0000313" key="9">
    <source>
        <dbReference type="EMBL" id="OQD91724.1"/>
    </source>
</evidence>
<evidence type="ECO:0000256" key="3">
    <source>
        <dbReference type="ARBA" id="ARBA00022692"/>
    </source>
</evidence>
<feature type="transmembrane region" description="Helical" evidence="7">
    <location>
        <begin position="96"/>
        <end position="120"/>
    </location>
</feature>
<feature type="transmembrane region" description="Helical" evidence="7">
    <location>
        <begin position="174"/>
        <end position="193"/>
    </location>
</feature>
<dbReference type="PANTHER" id="PTHR43341">
    <property type="entry name" value="AMINO ACID PERMEASE"/>
    <property type="match status" value="1"/>
</dbReference>
<dbReference type="PANTHER" id="PTHR43341:SF18">
    <property type="entry name" value="AMINO ACID PERMEASE_ SLC12A DOMAIN-CONTAINING PROTEIN"/>
    <property type="match status" value="1"/>
</dbReference>
<dbReference type="GO" id="GO:0016020">
    <property type="term" value="C:membrane"/>
    <property type="evidence" value="ECO:0007669"/>
    <property type="project" value="UniProtKB-SubCell"/>
</dbReference>
<dbReference type="STRING" id="60172.A0A1V6QR83"/>
<accession>A0A1V6QR83</accession>
<comment type="subcellular location">
    <subcellularLocation>
        <location evidence="1">Membrane</location>
        <topology evidence="1">Multi-pass membrane protein</topology>
    </subcellularLocation>
</comment>
<feature type="transmembrane region" description="Helical" evidence="7">
    <location>
        <begin position="68"/>
        <end position="90"/>
    </location>
</feature>
<keyword evidence="5 7" id="KW-1133">Transmembrane helix</keyword>
<dbReference type="AlphaFoldDB" id="A0A1V6QR83"/>
<organism evidence="9 10">
    <name type="scientific">Penicillium solitum</name>
    <dbReference type="NCBI Taxonomy" id="60172"/>
    <lineage>
        <taxon>Eukaryota</taxon>
        <taxon>Fungi</taxon>
        <taxon>Dikarya</taxon>
        <taxon>Ascomycota</taxon>
        <taxon>Pezizomycotina</taxon>
        <taxon>Eurotiomycetes</taxon>
        <taxon>Eurotiomycetidae</taxon>
        <taxon>Eurotiales</taxon>
        <taxon>Aspergillaceae</taxon>
        <taxon>Penicillium</taxon>
    </lineage>
</organism>
<feature type="transmembrane region" description="Helical" evidence="7">
    <location>
        <begin position="295"/>
        <end position="314"/>
    </location>
</feature>
<name>A0A1V6QR83_9EURO</name>
<keyword evidence="4" id="KW-0029">Amino-acid transport</keyword>
<evidence type="ECO:0000256" key="7">
    <source>
        <dbReference type="SAM" id="Phobius"/>
    </source>
</evidence>
<evidence type="ECO:0000256" key="5">
    <source>
        <dbReference type="ARBA" id="ARBA00022989"/>
    </source>
</evidence>
<evidence type="ECO:0000256" key="2">
    <source>
        <dbReference type="ARBA" id="ARBA00022448"/>
    </source>
</evidence>
<keyword evidence="2" id="KW-0813">Transport</keyword>
<sequence>MAGVFEDQESSTKTGSRYIVQDVHDVEDQHYTPQSGPSSAAIVDDGQIVTQYERQSLIRGLGQRHIQMIAIAGAIGTGLFLGLGGSIATGGPLGALLGYLFVGLVVCCIQFALGEVSALLPVTGSFVRHAEILVDPALAFAVGWNVVYGCFISVPSEISASVVLIQYWTDINAAVWVTILIVVSVVVAVSLISVYGEIEFIFAILKILLVIFVVILGLVIDLGGVPGVPRRGFHYWKDPGPFVEYIATGSLGRFLGFWAVMTNAVYSFAGVESLATTAGETKNPRQNIPKACKRVFARVSIFYVATVLVVGMLVSSADERLGSDSGTAATSPFVIAAGDAGIKAIPSVVNAVCLTSAWSASNQSILTGTRTLYGLAVKGHAPKIFLRTTKWGVPYMCVLLQVAFSFLAYMCVSNNAMNVFWWFVDLTAAGTLVSWITIAFNHIRLLQALDKQGISPTELPWHNRITRYTSWFALVSCVVILLTGGFVVFTAGNWDPASFVSSYLDIPLVLFAYGGYKLIRRTEIIPLNLVPVQQAIEEANNDPENSPATINPSLILPSTRARHGHPNSQTSIISVSSARSSDIDELPASQPAAGEISWVGRSQDGLDIDLLTCLKTGFPKRLGESRPALDYLRYREDMPPLYSILRSTKFGTDEKQPPEFQELNSILKLVFNTHEVTKVVGVRSVSRALGLPVSGVLLRSSLDSAHKPPPAAISGVRPAR</sequence>
<feature type="domain" description="Amino acid permease/ SLC12A" evidence="8">
    <location>
        <begin position="65"/>
        <end position="523"/>
    </location>
</feature>
<evidence type="ECO:0000313" key="10">
    <source>
        <dbReference type="Proteomes" id="UP000191612"/>
    </source>
</evidence>
<keyword evidence="6 7" id="KW-0472">Membrane</keyword>
<dbReference type="Gene3D" id="1.20.1740.10">
    <property type="entry name" value="Amino acid/polyamine transporter I"/>
    <property type="match status" value="1"/>
</dbReference>
<evidence type="ECO:0000256" key="6">
    <source>
        <dbReference type="ARBA" id="ARBA00023136"/>
    </source>
</evidence>
<feature type="transmembrane region" description="Helical" evidence="7">
    <location>
        <begin position="132"/>
        <end position="154"/>
    </location>
</feature>
<dbReference type="GO" id="GO:0015171">
    <property type="term" value="F:amino acid transmembrane transporter activity"/>
    <property type="evidence" value="ECO:0007669"/>
    <property type="project" value="TreeGrafter"/>
</dbReference>
<feature type="transmembrane region" description="Helical" evidence="7">
    <location>
        <begin position="255"/>
        <end position="275"/>
    </location>
</feature>
<protein>
    <recommendedName>
        <fullName evidence="8">Amino acid permease/ SLC12A domain-containing protein</fullName>
    </recommendedName>
</protein>
<feature type="transmembrane region" description="Helical" evidence="7">
    <location>
        <begin position="468"/>
        <end position="489"/>
    </location>
</feature>
<feature type="transmembrane region" description="Helical" evidence="7">
    <location>
        <begin position="200"/>
        <end position="220"/>
    </location>
</feature>
<dbReference type="InterPro" id="IPR050524">
    <property type="entry name" value="APC_YAT"/>
</dbReference>
<dbReference type="InterPro" id="IPR004841">
    <property type="entry name" value="AA-permease/SLC12A_dom"/>
</dbReference>
<keyword evidence="10" id="KW-1185">Reference proteome</keyword>
<dbReference type="EMBL" id="MDYO01000049">
    <property type="protein sequence ID" value="OQD91724.1"/>
    <property type="molecule type" value="Genomic_DNA"/>
</dbReference>
<gene>
    <name evidence="9" type="ORF">PENSOL_c049G09226</name>
</gene>
<feature type="transmembrane region" description="Helical" evidence="7">
    <location>
        <begin position="419"/>
        <end position="440"/>
    </location>
</feature>
<keyword evidence="3 7" id="KW-0812">Transmembrane</keyword>
<evidence type="ECO:0000256" key="1">
    <source>
        <dbReference type="ARBA" id="ARBA00004141"/>
    </source>
</evidence>
<dbReference type="Pfam" id="PF00324">
    <property type="entry name" value="AA_permease"/>
    <property type="match status" value="1"/>
</dbReference>
<evidence type="ECO:0000259" key="8">
    <source>
        <dbReference type="Pfam" id="PF00324"/>
    </source>
</evidence>